<comment type="subcellular location">
    <subcellularLocation>
        <location evidence="1">Cell membrane</location>
        <topology evidence="1">Multi-pass membrane protein</topology>
    </subcellularLocation>
</comment>
<evidence type="ECO:0000256" key="2">
    <source>
        <dbReference type="ARBA" id="ARBA00022475"/>
    </source>
</evidence>
<accession>A0A543N9T4</accession>
<proteinExistence type="inferred from homology"/>
<keyword evidence="2" id="KW-1003">Cell membrane</keyword>
<comment type="similarity">
    <text evidence="7">Belongs to the glycosyltransferase 87 family.</text>
</comment>
<feature type="transmembrane region" description="Helical" evidence="9">
    <location>
        <begin position="421"/>
        <end position="444"/>
    </location>
</feature>
<evidence type="ECO:0000313" key="10">
    <source>
        <dbReference type="EMBL" id="TQN28568.1"/>
    </source>
</evidence>
<comment type="caution">
    <text evidence="10">The sequence shown here is derived from an EMBL/GenBank/DDBJ whole genome shotgun (WGS) entry which is preliminary data.</text>
</comment>
<feature type="region of interest" description="Disordered" evidence="8">
    <location>
        <begin position="1"/>
        <end position="29"/>
    </location>
</feature>
<dbReference type="RefSeq" id="WP_141925602.1">
    <property type="nucleotide sequence ID" value="NZ_VFQC01000002.1"/>
</dbReference>
<feature type="transmembrane region" description="Helical" evidence="9">
    <location>
        <begin position="382"/>
        <end position="401"/>
    </location>
</feature>
<evidence type="ECO:0000256" key="3">
    <source>
        <dbReference type="ARBA" id="ARBA00022679"/>
    </source>
</evidence>
<keyword evidence="6 9" id="KW-0472">Membrane</keyword>
<organism evidence="10 11">
    <name type="scientific">Haloactinospora alba</name>
    <dbReference type="NCBI Taxonomy" id="405555"/>
    <lineage>
        <taxon>Bacteria</taxon>
        <taxon>Bacillati</taxon>
        <taxon>Actinomycetota</taxon>
        <taxon>Actinomycetes</taxon>
        <taxon>Streptosporangiales</taxon>
        <taxon>Nocardiopsidaceae</taxon>
        <taxon>Haloactinospora</taxon>
    </lineage>
</organism>
<keyword evidence="4 9" id="KW-0812">Transmembrane</keyword>
<sequence>MTSHADDSGCPHPARGAGSVTSPDGPSAPRRAGTPWLALTGLALTGALLAYLVKIPCRFGGGWMYGGQYAYGCYTDIFPLYFRDGLGEGAIPYVDVDLEYPVLIGGLMRVLAWAVEWLPDPTARGLGYFDATAAVLALCLLAAVLGTGWLAGRGGVLAPAGAVDRRRALWAGGFVALTPPAFLAAYINWDLLAVALLTGGLVAYARGRQWSAGVLFGLAVAAKFYPVLVFGPLFVLLARRYLRGDGLTPGGFLRPLCGAGLAWAAVNLPVYLAAPRGWATFFTFSQERGADWGSVYYVLYGFGIFPMSDQNLVNTVGMAAMVAACAGVAALGVCARRAPPLEQLVFLVVAAFVLTSKVWSPQFVLWLLPLAALAWPRTVRPWVAAAAVGLWQLAEVGYFFGIWQHLMWNEAASVGLDFPGYAVVALARMATLLLLCGLVVVDVVRNGTVRDRRLLS</sequence>
<dbReference type="PIRSF" id="PIRSF010361">
    <property type="entry name" value="UCP010361"/>
    <property type="match status" value="1"/>
</dbReference>
<evidence type="ECO:0000313" key="11">
    <source>
        <dbReference type="Proteomes" id="UP000317422"/>
    </source>
</evidence>
<feature type="transmembrane region" description="Helical" evidence="9">
    <location>
        <begin position="251"/>
        <end position="272"/>
    </location>
</feature>
<dbReference type="Proteomes" id="UP000317422">
    <property type="component" value="Unassembled WGS sequence"/>
</dbReference>
<reference evidence="10 11" key="1">
    <citation type="submission" date="2019-06" db="EMBL/GenBank/DDBJ databases">
        <title>Sequencing the genomes of 1000 actinobacteria strains.</title>
        <authorList>
            <person name="Klenk H.-P."/>
        </authorList>
    </citation>
    <scope>NUCLEOTIDE SEQUENCE [LARGE SCALE GENOMIC DNA]</scope>
    <source>
        <strain evidence="10 11">DSM 45015</strain>
    </source>
</reference>
<dbReference type="EMBL" id="VFQC01000002">
    <property type="protein sequence ID" value="TQN28568.1"/>
    <property type="molecule type" value="Genomic_DNA"/>
</dbReference>
<dbReference type="InterPro" id="IPR016570">
    <property type="entry name" value="UCP010361"/>
</dbReference>
<feature type="transmembrane region" description="Helical" evidence="9">
    <location>
        <begin position="131"/>
        <end position="156"/>
    </location>
</feature>
<dbReference type="AlphaFoldDB" id="A0A543N9T4"/>
<keyword evidence="11" id="KW-1185">Reference proteome</keyword>
<evidence type="ECO:0000256" key="6">
    <source>
        <dbReference type="ARBA" id="ARBA00023136"/>
    </source>
</evidence>
<evidence type="ECO:0000256" key="1">
    <source>
        <dbReference type="ARBA" id="ARBA00004651"/>
    </source>
</evidence>
<protein>
    <submittedName>
        <fullName evidence="10">Putative membrane protein</fullName>
    </submittedName>
</protein>
<evidence type="ECO:0000256" key="9">
    <source>
        <dbReference type="SAM" id="Phobius"/>
    </source>
</evidence>
<name>A0A543N9T4_9ACTN</name>
<keyword evidence="3" id="KW-0808">Transferase</keyword>
<evidence type="ECO:0000256" key="7">
    <source>
        <dbReference type="ARBA" id="ARBA00024033"/>
    </source>
</evidence>
<evidence type="ECO:0000256" key="8">
    <source>
        <dbReference type="SAM" id="MobiDB-lite"/>
    </source>
</evidence>
<feature type="transmembrane region" description="Helical" evidence="9">
    <location>
        <begin position="315"/>
        <end position="338"/>
    </location>
</feature>
<evidence type="ECO:0000256" key="4">
    <source>
        <dbReference type="ARBA" id="ARBA00022692"/>
    </source>
</evidence>
<gene>
    <name evidence="10" type="ORF">FHX37_3916</name>
</gene>
<dbReference type="InterPro" id="IPR018584">
    <property type="entry name" value="GT87"/>
</dbReference>
<feature type="transmembrane region" description="Helical" evidence="9">
    <location>
        <begin position="36"/>
        <end position="53"/>
    </location>
</feature>
<feature type="transmembrane region" description="Helical" evidence="9">
    <location>
        <begin position="344"/>
        <end position="370"/>
    </location>
</feature>
<dbReference type="GO" id="GO:0005886">
    <property type="term" value="C:plasma membrane"/>
    <property type="evidence" value="ECO:0007669"/>
    <property type="project" value="UniProtKB-SubCell"/>
</dbReference>
<feature type="transmembrane region" description="Helical" evidence="9">
    <location>
        <begin position="209"/>
        <end position="239"/>
    </location>
</feature>
<dbReference type="GO" id="GO:0016758">
    <property type="term" value="F:hexosyltransferase activity"/>
    <property type="evidence" value="ECO:0007669"/>
    <property type="project" value="InterPro"/>
</dbReference>
<dbReference type="Pfam" id="PF09594">
    <property type="entry name" value="GT87"/>
    <property type="match status" value="1"/>
</dbReference>
<evidence type="ECO:0000256" key="5">
    <source>
        <dbReference type="ARBA" id="ARBA00022989"/>
    </source>
</evidence>
<keyword evidence="5 9" id="KW-1133">Transmembrane helix</keyword>
<dbReference type="OrthoDB" id="3348156at2"/>